<comment type="caution">
    <text evidence="1">The sequence shown here is derived from an EMBL/GenBank/DDBJ whole genome shotgun (WGS) entry which is preliminary data.</text>
</comment>
<name>A0A967KCU1_9PROT</name>
<proteinExistence type="predicted"/>
<sequence>MTADAAYDPDASLMASGVSSLRSFSLRQNLTEEDVIQAPRSGSISSYFAAKQTNKCLFSIARKLQELAGLPVGWDGYDGQPLQSDIANFAFKLLSETLDPDCPPPQIVPLGYGGLQLEWHERGIDLEIEIEAPNRVALYFCDHQTGEEIEQQISTDYTAMAEQLAKLSSRIQT</sequence>
<dbReference type="RefSeq" id="WP_167228290.1">
    <property type="nucleotide sequence ID" value="NZ_JAAQPH010000018.1"/>
</dbReference>
<keyword evidence="2" id="KW-1185">Reference proteome</keyword>
<dbReference type="EMBL" id="JAAQPH010000018">
    <property type="protein sequence ID" value="NIA71054.1"/>
    <property type="molecule type" value="Genomic_DNA"/>
</dbReference>
<gene>
    <name evidence="1" type="ORF">HBA54_20860</name>
</gene>
<organism evidence="1 2">
    <name type="scientific">Pelagibius litoralis</name>
    <dbReference type="NCBI Taxonomy" id="374515"/>
    <lineage>
        <taxon>Bacteria</taxon>
        <taxon>Pseudomonadati</taxon>
        <taxon>Pseudomonadota</taxon>
        <taxon>Alphaproteobacteria</taxon>
        <taxon>Rhodospirillales</taxon>
        <taxon>Rhodovibrionaceae</taxon>
        <taxon>Pelagibius</taxon>
    </lineage>
</organism>
<reference evidence="1" key="1">
    <citation type="submission" date="2020-03" db="EMBL/GenBank/DDBJ databases">
        <title>Genome of Pelagibius litoralis DSM 21314T.</title>
        <authorList>
            <person name="Wang G."/>
        </authorList>
    </citation>
    <scope>NUCLEOTIDE SEQUENCE</scope>
    <source>
        <strain evidence="1">DSM 21314</strain>
    </source>
</reference>
<dbReference type="AlphaFoldDB" id="A0A967KCU1"/>
<evidence type="ECO:0000313" key="2">
    <source>
        <dbReference type="Proteomes" id="UP000761264"/>
    </source>
</evidence>
<dbReference type="Proteomes" id="UP000761264">
    <property type="component" value="Unassembled WGS sequence"/>
</dbReference>
<evidence type="ECO:0000313" key="1">
    <source>
        <dbReference type="EMBL" id="NIA71054.1"/>
    </source>
</evidence>
<accession>A0A967KCU1</accession>
<protein>
    <submittedName>
        <fullName evidence="1">Uncharacterized protein</fullName>
    </submittedName>
</protein>